<sequence>MVHQVRTGGDRQIQIGGQAGTNLKGRIDGDNPIALLKFENSI</sequence>
<keyword evidence="2" id="KW-1185">Reference proteome</keyword>
<proteinExistence type="predicted"/>
<evidence type="ECO:0000313" key="1">
    <source>
        <dbReference type="EMBL" id="CRL21414.1"/>
    </source>
</evidence>
<reference evidence="1 2" key="1">
    <citation type="journal article" date="2014" name="Nat. Commun.">
        <title>Multiple recent horizontal transfers of a large genomic region in cheese making fungi.</title>
        <authorList>
            <person name="Cheeseman K."/>
            <person name="Ropars J."/>
            <person name="Renault P."/>
            <person name="Dupont J."/>
            <person name="Gouzy J."/>
            <person name="Branca A."/>
            <person name="Abraham A.L."/>
            <person name="Ceppi M."/>
            <person name="Conseiller E."/>
            <person name="Debuchy R."/>
            <person name="Malagnac F."/>
            <person name="Goarin A."/>
            <person name="Silar P."/>
            <person name="Lacoste S."/>
            <person name="Sallet E."/>
            <person name="Bensimon A."/>
            <person name="Giraud T."/>
            <person name="Brygoo Y."/>
        </authorList>
    </citation>
    <scope>NUCLEOTIDE SEQUENCE [LARGE SCALE GENOMIC DNA]</scope>
    <source>
        <strain evidence="2">FM 013</strain>
    </source>
</reference>
<dbReference type="Proteomes" id="UP000053732">
    <property type="component" value="Unassembled WGS sequence"/>
</dbReference>
<dbReference type="EMBL" id="HG793138">
    <property type="protein sequence ID" value="CRL21414.1"/>
    <property type="molecule type" value="Genomic_DNA"/>
</dbReference>
<organism evidence="1 2">
    <name type="scientific">Penicillium camemberti (strain FM 013)</name>
    <dbReference type="NCBI Taxonomy" id="1429867"/>
    <lineage>
        <taxon>Eukaryota</taxon>
        <taxon>Fungi</taxon>
        <taxon>Dikarya</taxon>
        <taxon>Ascomycota</taxon>
        <taxon>Pezizomycotina</taxon>
        <taxon>Eurotiomycetes</taxon>
        <taxon>Eurotiomycetidae</taxon>
        <taxon>Eurotiales</taxon>
        <taxon>Aspergillaceae</taxon>
        <taxon>Penicillium</taxon>
    </lineage>
</organism>
<evidence type="ECO:0000313" key="2">
    <source>
        <dbReference type="Proteomes" id="UP000053732"/>
    </source>
</evidence>
<protein>
    <submittedName>
        <fullName evidence="1">Str. FM013</fullName>
    </submittedName>
</protein>
<accession>A0A0G4P529</accession>
<name>A0A0G4P529_PENC3</name>
<dbReference type="AlphaFoldDB" id="A0A0G4P529"/>
<gene>
    <name evidence="1" type="ORF">PCAMFM013_S005g000578</name>
</gene>